<accession>A0ABX1JTG2</accession>
<feature type="non-terminal residue" evidence="2">
    <location>
        <position position="1"/>
    </location>
</feature>
<dbReference type="Gene3D" id="1.10.10.10">
    <property type="entry name" value="Winged helix-like DNA-binding domain superfamily/Winged helix DNA-binding domain"/>
    <property type="match status" value="1"/>
</dbReference>
<dbReference type="Proteomes" id="UP000523795">
    <property type="component" value="Unassembled WGS sequence"/>
</dbReference>
<feature type="domain" description="ANTAR" evidence="1">
    <location>
        <begin position="59"/>
        <end position="120"/>
    </location>
</feature>
<sequence length="128" mass="13607">VAPLPIRSVASAGLVADKECFGALKVYAALPSAYPEPVGRLLEMFAAPAATLLFHVQGKEVPERISESLQSSLHSRDLINRACGMLMGRHGFGNDAALQARMRQAREAGIPLRQFSAALVAGTPARPE</sequence>
<reference evidence="2 3" key="1">
    <citation type="submission" date="2020-04" db="EMBL/GenBank/DDBJ databases">
        <authorList>
            <person name="Liu S."/>
        </authorList>
    </citation>
    <scope>NUCLEOTIDE SEQUENCE [LARGE SCALE GENOMIC DNA]</scope>
    <source>
        <strain evidence="2 3">CGMCC 1.15091</strain>
    </source>
</reference>
<protein>
    <submittedName>
        <fullName evidence="2">ANTAR domain-containing protein</fullName>
    </submittedName>
</protein>
<dbReference type="PROSITE" id="PS50921">
    <property type="entry name" value="ANTAR"/>
    <property type="match status" value="1"/>
</dbReference>
<dbReference type="EMBL" id="JAAZSR010000621">
    <property type="protein sequence ID" value="NKX52603.1"/>
    <property type="molecule type" value="Genomic_DNA"/>
</dbReference>
<gene>
    <name evidence="2" type="ORF">HER39_18905</name>
</gene>
<dbReference type="SMART" id="SM01012">
    <property type="entry name" value="ANTAR"/>
    <property type="match status" value="1"/>
</dbReference>
<evidence type="ECO:0000259" key="1">
    <source>
        <dbReference type="PROSITE" id="PS50921"/>
    </source>
</evidence>
<dbReference type="InterPro" id="IPR005561">
    <property type="entry name" value="ANTAR"/>
</dbReference>
<dbReference type="Pfam" id="PF03861">
    <property type="entry name" value="ANTAR"/>
    <property type="match status" value="1"/>
</dbReference>
<keyword evidence="3" id="KW-1185">Reference proteome</keyword>
<evidence type="ECO:0000313" key="2">
    <source>
        <dbReference type="EMBL" id="NKX52603.1"/>
    </source>
</evidence>
<evidence type="ECO:0000313" key="3">
    <source>
        <dbReference type="Proteomes" id="UP000523795"/>
    </source>
</evidence>
<dbReference type="InterPro" id="IPR036388">
    <property type="entry name" value="WH-like_DNA-bd_sf"/>
</dbReference>
<organism evidence="2 3">
    <name type="scientific">Arthrobacter deserti</name>
    <dbReference type="NCBI Taxonomy" id="1742687"/>
    <lineage>
        <taxon>Bacteria</taxon>
        <taxon>Bacillati</taxon>
        <taxon>Actinomycetota</taxon>
        <taxon>Actinomycetes</taxon>
        <taxon>Micrococcales</taxon>
        <taxon>Micrococcaceae</taxon>
        <taxon>Arthrobacter</taxon>
    </lineage>
</organism>
<comment type="caution">
    <text evidence="2">The sequence shown here is derived from an EMBL/GenBank/DDBJ whole genome shotgun (WGS) entry which is preliminary data.</text>
</comment>
<proteinExistence type="predicted"/>
<name>A0ABX1JTG2_9MICC</name>